<dbReference type="InterPro" id="IPR000073">
    <property type="entry name" value="AB_hydrolase_1"/>
</dbReference>
<dbReference type="GO" id="GO:0004177">
    <property type="term" value="F:aminopeptidase activity"/>
    <property type="evidence" value="ECO:0007669"/>
    <property type="project" value="UniProtKB-UniRule"/>
</dbReference>
<keyword evidence="4 8" id="KW-0031">Aminopeptidase</keyword>
<dbReference type="PaxDb" id="4577-GRMZM5G863364_P01"/>
<keyword evidence="5 8" id="KW-0963">Cytoplasm</keyword>
<proteinExistence type="inferred from homology"/>
<dbReference type="Gene3D" id="3.40.50.1820">
    <property type="entry name" value="alpha/beta hydrolase"/>
    <property type="match status" value="2"/>
</dbReference>
<sequence length="344" mass="38529">MDQRHMGFLTREFVTVVFSVPPFAGEGGLGCVQAKGTRRRCRASLSVPIAAQMDPSSEPLYAQVEPYDSGFLKVSDVHTIYYEQSGNPQGHAAVFLHGGPGAGTSPGNRRFFDPQFYRIVLFDQRGAGRSTPHACLEQNTTWDLVFGGSWGSTLALAYSQEHPDKVTGLVLRGIFLLRKKEFDWFYEGGAAAIFPDAWEPFRDFIPEDERNCFVDAYNKRLTSSDPIVQVEAAKRWTMWEMMTAQLIQNNDNIKRGEDDEFSLASPLTQASLLFFAFARIENHYFVNKGFLPSDSFLLDNVDKIRHIKGFIVQVVADAGHSANEVGIAAELRSATDKLRDLLRK</sequence>
<dbReference type="GO" id="GO:0005737">
    <property type="term" value="C:cytoplasm"/>
    <property type="evidence" value="ECO:0007669"/>
    <property type="project" value="UniProtKB-SubCell"/>
</dbReference>
<dbReference type="PIRSF" id="PIRSF006431">
    <property type="entry name" value="Pept_S33"/>
    <property type="match status" value="1"/>
</dbReference>
<gene>
    <name evidence="10" type="ORF">ZEAMMB73_Zm00001d038689</name>
</gene>
<dbReference type="EMBL" id="CM000782">
    <property type="protein sequence ID" value="AQK87575.1"/>
    <property type="molecule type" value="Genomic_DNA"/>
</dbReference>
<dbReference type="PANTHER" id="PTHR43722:SF1">
    <property type="entry name" value="PROLINE IMINOPEPTIDASE"/>
    <property type="match status" value="1"/>
</dbReference>
<evidence type="ECO:0000256" key="3">
    <source>
        <dbReference type="ARBA" id="ARBA00010088"/>
    </source>
</evidence>
<comment type="similarity">
    <text evidence="3 8 9">Belongs to the peptidase S33 family.</text>
</comment>
<dbReference type="EC" id="3.4.11.5" evidence="8 9"/>
<keyword evidence="6 8" id="KW-0645">Protease</keyword>
<dbReference type="Pfam" id="PF00561">
    <property type="entry name" value="Abhydrolase_1"/>
    <property type="match status" value="1"/>
</dbReference>
<dbReference type="SUPFAM" id="SSF53474">
    <property type="entry name" value="alpha/beta-Hydrolases"/>
    <property type="match status" value="1"/>
</dbReference>
<evidence type="ECO:0000256" key="9">
    <source>
        <dbReference type="RuleBase" id="RU003421"/>
    </source>
</evidence>
<organism evidence="10">
    <name type="scientific">Zea mays</name>
    <name type="common">Maize</name>
    <dbReference type="NCBI Taxonomy" id="4577"/>
    <lineage>
        <taxon>Eukaryota</taxon>
        <taxon>Viridiplantae</taxon>
        <taxon>Streptophyta</taxon>
        <taxon>Embryophyta</taxon>
        <taxon>Tracheophyta</taxon>
        <taxon>Spermatophyta</taxon>
        <taxon>Magnoliopsida</taxon>
        <taxon>Liliopsida</taxon>
        <taxon>Poales</taxon>
        <taxon>Poaceae</taxon>
        <taxon>PACMAD clade</taxon>
        <taxon>Panicoideae</taxon>
        <taxon>Andropogonodae</taxon>
        <taxon>Andropogoneae</taxon>
        <taxon>Tripsacinae</taxon>
        <taxon>Zea</taxon>
    </lineage>
</organism>
<evidence type="ECO:0000256" key="2">
    <source>
        <dbReference type="ARBA" id="ARBA00004496"/>
    </source>
</evidence>
<evidence type="ECO:0000256" key="4">
    <source>
        <dbReference type="ARBA" id="ARBA00022438"/>
    </source>
</evidence>
<evidence type="ECO:0000256" key="7">
    <source>
        <dbReference type="ARBA" id="ARBA00022801"/>
    </source>
</evidence>
<evidence type="ECO:0000256" key="5">
    <source>
        <dbReference type="ARBA" id="ARBA00022490"/>
    </source>
</evidence>
<dbReference type="GO" id="GO:0006508">
    <property type="term" value="P:proteolysis"/>
    <property type="evidence" value="ECO:0007669"/>
    <property type="project" value="UniProtKB-KW"/>
</dbReference>
<name>A0A1D6M9V1_MAIZE</name>
<dbReference type="NCBIfam" id="TIGR01249">
    <property type="entry name" value="pro_imino_pep_1"/>
    <property type="match status" value="1"/>
</dbReference>
<evidence type="ECO:0000313" key="10">
    <source>
        <dbReference type="EMBL" id="AQK87575.1"/>
    </source>
</evidence>
<dbReference type="InterPro" id="IPR005944">
    <property type="entry name" value="Pro_iminopeptidase"/>
</dbReference>
<evidence type="ECO:0000256" key="6">
    <source>
        <dbReference type="ARBA" id="ARBA00022670"/>
    </source>
</evidence>
<comment type="catalytic activity">
    <reaction evidence="1 8 9">
        <text>Release of N-terminal proline from a peptide.</text>
        <dbReference type="EC" id="3.4.11.5"/>
    </reaction>
</comment>
<evidence type="ECO:0000256" key="1">
    <source>
        <dbReference type="ARBA" id="ARBA00001585"/>
    </source>
</evidence>
<dbReference type="PANTHER" id="PTHR43722">
    <property type="entry name" value="PROLINE IMINOPEPTIDASE"/>
    <property type="match status" value="1"/>
</dbReference>
<evidence type="ECO:0000256" key="8">
    <source>
        <dbReference type="PIRNR" id="PIRNR006431"/>
    </source>
</evidence>
<reference evidence="10" key="1">
    <citation type="submission" date="2015-12" db="EMBL/GenBank/DDBJ databases">
        <title>Update maize B73 reference genome by single molecule sequencing technologies.</title>
        <authorList>
            <consortium name="Maize Genome Sequencing Project"/>
            <person name="Ware D."/>
        </authorList>
    </citation>
    <scope>NUCLEOTIDE SEQUENCE</scope>
    <source>
        <tissue evidence="10">Seedling</tissue>
    </source>
</reference>
<accession>A0A1D6M9V1</accession>
<dbReference type="InterPro" id="IPR002410">
    <property type="entry name" value="Peptidase_S33"/>
</dbReference>
<dbReference type="AlphaFoldDB" id="A0A1D6M9V1"/>
<dbReference type="ExpressionAtlas" id="A0A1D6M9V1">
    <property type="expression patterns" value="baseline and differential"/>
</dbReference>
<protein>
    <recommendedName>
        <fullName evidence="8 9">Proline iminopeptidase</fullName>
        <shortName evidence="8">PIP</shortName>
        <ecNumber evidence="8 9">3.4.11.5</ecNumber>
    </recommendedName>
    <alternativeName>
        <fullName evidence="8">Prolyl aminopeptidase</fullName>
    </alternativeName>
</protein>
<keyword evidence="7 8" id="KW-0378">Hydrolase</keyword>
<dbReference type="InterPro" id="IPR029058">
    <property type="entry name" value="AB_hydrolase_fold"/>
</dbReference>
<dbReference type="PRINTS" id="PR00793">
    <property type="entry name" value="PROAMNOPTASE"/>
</dbReference>
<comment type="subcellular location">
    <subcellularLocation>
        <location evidence="2 8">Cytoplasm</location>
    </subcellularLocation>
</comment>